<dbReference type="GO" id="GO:0016740">
    <property type="term" value="F:transferase activity"/>
    <property type="evidence" value="ECO:0007669"/>
    <property type="project" value="UniProtKB-KW"/>
</dbReference>
<proteinExistence type="predicted"/>
<comment type="caution">
    <text evidence="2">The sequence shown here is derived from an EMBL/GenBank/DDBJ whole genome shotgun (WGS) entry which is preliminary data.</text>
</comment>
<dbReference type="EMBL" id="QKWH01000014">
    <property type="protein sequence ID" value="PZR51923.1"/>
    <property type="molecule type" value="Genomic_DNA"/>
</dbReference>
<dbReference type="AlphaFoldDB" id="A0A2W5WMG5"/>
<reference evidence="2 3" key="1">
    <citation type="submission" date="2018-06" db="EMBL/GenBank/DDBJ databases">
        <title>Whole genome sequencing of a novel hydrocarbon degrading bacterial strain, PW21 isolated from oil contaminated produced water sample.</title>
        <authorList>
            <person name="Nagkirti P."/>
            <person name="Shaikh A."/>
            <person name="Gowdaman V."/>
            <person name="Engineer A.E."/>
            <person name="Dagar S."/>
            <person name="Dhakephalkar P.K."/>
        </authorList>
    </citation>
    <scope>NUCLEOTIDE SEQUENCE [LARGE SCALE GENOMIC DNA]</scope>
    <source>
        <strain evidence="2 3">PW21</strain>
    </source>
</reference>
<evidence type="ECO:0000313" key="2">
    <source>
        <dbReference type="EMBL" id="PZR51923.1"/>
    </source>
</evidence>
<dbReference type="SUPFAM" id="SSF55729">
    <property type="entry name" value="Acyl-CoA N-acyltransferases (Nat)"/>
    <property type="match status" value="1"/>
</dbReference>
<dbReference type="RefSeq" id="WP_111251879.1">
    <property type="nucleotide sequence ID" value="NZ_QKWH01000014.1"/>
</dbReference>
<keyword evidence="2" id="KW-0808">Transferase</keyword>
<keyword evidence="3" id="KW-1185">Reference proteome</keyword>
<accession>A0A2W5WMG5</accession>
<feature type="region of interest" description="Disordered" evidence="1">
    <location>
        <begin position="205"/>
        <end position="232"/>
    </location>
</feature>
<dbReference type="Proteomes" id="UP000248783">
    <property type="component" value="Unassembled WGS sequence"/>
</dbReference>
<evidence type="ECO:0000313" key="3">
    <source>
        <dbReference type="Proteomes" id="UP000248783"/>
    </source>
</evidence>
<protein>
    <submittedName>
        <fullName evidence="2">Acetyltransferase</fullName>
    </submittedName>
</protein>
<sequence>MSTGAAPASPPRVVRADDAEAGALLASGWSVASESWGARLEVTEEVLLRCAAAVTAAESAGWELLVLGPADAGAITELDMRALVDYPVTPATRHAPPEPEALSRSLAAGERWAYGAAGPAGSLDAATVLYRSVGRETALVETDFTVTRAGVRGRGLATAVKAAAVLDLAAQGHERFATGGAGQNGASRRANEALGYVVTERWLHLVPPGDPRPSPCGSRSSTPPAGGVTTAT</sequence>
<organism evidence="2 3">
    <name type="scientific">Xylanimonas oleitrophica</name>
    <dbReference type="NCBI Taxonomy" id="2607479"/>
    <lineage>
        <taxon>Bacteria</taxon>
        <taxon>Bacillati</taxon>
        <taxon>Actinomycetota</taxon>
        <taxon>Actinomycetes</taxon>
        <taxon>Micrococcales</taxon>
        <taxon>Promicromonosporaceae</taxon>
        <taxon>Xylanimonas</taxon>
    </lineage>
</organism>
<dbReference type="Gene3D" id="3.40.630.30">
    <property type="match status" value="1"/>
</dbReference>
<dbReference type="InterPro" id="IPR016181">
    <property type="entry name" value="Acyl_CoA_acyltransferase"/>
</dbReference>
<evidence type="ECO:0000256" key="1">
    <source>
        <dbReference type="SAM" id="MobiDB-lite"/>
    </source>
</evidence>
<name>A0A2W5WMG5_9MICO</name>
<feature type="compositionally biased region" description="Polar residues" evidence="1">
    <location>
        <begin position="217"/>
        <end position="232"/>
    </location>
</feature>
<gene>
    <name evidence="2" type="ORF">DNL40_13970</name>
</gene>